<keyword evidence="4 9" id="KW-0812">Transmembrane</keyword>
<name>A0A504YLV4_FASGI</name>
<feature type="transmembrane region" description="Helical" evidence="9">
    <location>
        <begin position="189"/>
        <end position="207"/>
    </location>
</feature>
<keyword evidence="5" id="KW-0532">Neurotransmitter transport</keyword>
<sequence length="543" mass="59769">MPGFKEWKTNFMNRINNPESQRKMVLCVVCVALLLDNMLYMVIVPIIPGYLEAMSAISHKEFIWTNGTYTQEFSMQSPYINETSGPYQIRWKVHHSDAKIGTLFAFKAIIQLLFNPVSGTVIDRMGYDVPMMFGLCVIFVSTSLFAFGHSYGVMFIARGLQGMGSAFADTAGLAMIADRFTEESERTKALGIALAFISFGSLVAPPFGGILYEYCGKELPFITLAFVALLDGFLLMAIMQPVRIERTVLKAEGNLPHGTPIHRLLMDPFIAICAGALAFANISLAFLEPTISNWMSDTMKATETQEGLVWLPAFLPHLAGVITTVKLAQKYPKYQWLMAAVGLAIEGISCFFIPFCRNFVAVMFPIGVLCYGIALVDTAILPTMAFLVDSRHAAVYGSVYAIADISYNLAYALGPILAGGLVQAINFLGLNIFITLSTLTYVPVLYLLRNCYSDEALAQATRELRRKSTVSLGGGVGSAGFRKTNRDSMSLDETNKDVLSYPGYEQDQPFEQTRLNTNHFGTNHSKPLSNDVSVVQQDGYGYG</sequence>
<comment type="subcellular location">
    <subcellularLocation>
        <location evidence="1">Membrane</location>
        <topology evidence="1">Multi-pass membrane protein</topology>
    </subcellularLocation>
</comment>
<evidence type="ECO:0000256" key="7">
    <source>
        <dbReference type="ARBA" id="ARBA00023136"/>
    </source>
</evidence>
<evidence type="ECO:0000256" key="2">
    <source>
        <dbReference type="ARBA" id="ARBA00006829"/>
    </source>
</evidence>
<feature type="transmembrane region" description="Helical" evidence="9">
    <location>
        <begin position="100"/>
        <end position="117"/>
    </location>
</feature>
<evidence type="ECO:0000313" key="12">
    <source>
        <dbReference type="Proteomes" id="UP000316759"/>
    </source>
</evidence>
<feature type="transmembrane region" description="Helical" evidence="9">
    <location>
        <begin position="425"/>
        <end position="448"/>
    </location>
</feature>
<evidence type="ECO:0000256" key="3">
    <source>
        <dbReference type="ARBA" id="ARBA00022448"/>
    </source>
</evidence>
<feature type="transmembrane region" description="Helical" evidence="9">
    <location>
        <begin position="269"/>
        <end position="287"/>
    </location>
</feature>
<dbReference type="AlphaFoldDB" id="A0A504YLV4"/>
<evidence type="ECO:0000256" key="4">
    <source>
        <dbReference type="ARBA" id="ARBA00022692"/>
    </source>
</evidence>
<dbReference type="SUPFAM" id="SSF103473">
    <property type="entry name" value="MFS general substrate transporter"/>
    <property type="match status" value="1"/>
</dbReference>
<organism evidence="11 12">
    <name type="scientific">Fasciola gigantica</name>
    <name type="common">Giant liver fluke</name>
    <dbReference type="NCBI Taxonomy" id="46835"/>
    <lineage>
        <taxon>Eukaryota</taxon>
        <taxon>Metazoa</taxon>
        <taxon>Spiralia</taxon>
        <taxon>Lophotrochozoa</taxon>
        <taxon>Platyhelminthes</taxon>
        <taxon>Trematoda</taxon>
        <taxon>Digenea</taxon>
        <taxon>Plagiorchiida</taxon>
        <taxon>Echinostomata</taxon>
        <taxon>Echinostomatoidea</taxon>
        <taxon>Fasciolidae</taxon>
        <taxon>Fasciola</taxon>
    </lineage>
</organism>
<keyword evidence="8" id="KW-0325">Glycoprotein</keyword>
<dbReference type="GO" id="GO:0043195">
    <property type="term" value="C:terminal bouton"/>
    <property type="evidence" value="ECO:0007669"/>
    <property type="project" value="TreeGrafter"/>
</dbReference>
<keyword evidence="3" id="KW-0813">Transport</keyword>
<dbReference type="OrthoDB" id="5086884at2759"/>
<keyword evidence="6 9" id="KW-1133">Transmembrane helix</keyword>
<dbReference type="GO" id="GO:0005277">
    <property type="term" value="F:acetylcholine transmembrane transporter activity"/>
    <property type="evidence" value="ECO:0007669"/>
    <property type="project" value="TreeGrafter"/>
</dbReference>
<feature type="transmembrane region" description="Helical" evidence="9">
    <location>
        <begin position="337"/>
        <end position="355"/>
    </location>
</feature>
<accession>A0A504YLV4</accession>
<evidence type="ECO:0000256" key="6">
    <source>
        <dbReference type="ARBA" id="ARBA00022989"/>
    </source>
</evidence>
<keyword evidence="7 9" id="KW-0472">Membrane</keyword>
<dbReference type="PANTHER" id="PTHR23506">
    <property type="entry name" value="GH10249P"/>
    <property type="match status" value="1"/>
</dbReference>
<dbReference type="GO" id="GO:0007268">
    <property type="term" value="P:chemical synaptic transmission"/>
    <property type="evidence" value="ECO:0007669"/>
    <property type="project" value="TreeGrafter"/>
</dbReference>
<dbReference type="InterPro" id="IPR050930">
    <property type="entry name" value="MFS_Vesicular_Transporter"/>
</dbReference>
<dbReference type="GO" id="GO:0030122">
    <property type="term" value="C:AP-2 adaptor complex"/>
    <property type="evidence" value="ECO:0007669"/>
    <property type="project" value="TreeGrafter"/>
</dbReference>
<evidence type="ECO:0000313" key="11">
    <source>
        <dbReference type="EMBL" id="TPP62842.1"/>
    </source>
</evidence>
<feature type="transmembrane region" description="Helical" evidence="9">
    <location>
        <begin position="361"/>
        <end position="381"/>
    </location>
</feature>
<comment type="caution">
    <text evidence="11">The sequence shown here is derived from an EMBL/GenBank/DDBJ whole genome shotgun (WGS) entry which is preliminary data.</text>
</comment>
<evidence type="ECO:0000256" key="9">
    <source>
        <dbReference type="SAM" id="Phobius"/>
    </source>
</evidence>
<evidence type="ECO:0000256" key="5">
    <source>
        <dbReference type="ARBA" id="ARBA00022775"/>
    </source>
</evidence>
<gene>
    <name evidence="11" type="ORF">FGIG_09792</name>
</gene>
<dbReference type="InterPro" id="IPR036259">
    <property type="entry name" value="MFS_trans_sf"/>
</dbReference>
<feature type="domain" description="Major facilitator superfamily (MFS) profile" evidence="10">
    <location>
        <begin position="25"/>
        <end position="455"/>
    </location>
</feature>
<dbReference type="InterPro" id="IPR011701">
    <property type="entry name" value="MFS"/>
</dbReference>
<dbReference type="CDD" id="cd17383">
    <property type="entry name" value="MFS_SLC18A3_VAChT"/>
    <property type="match status" value="1"/>
</dbReference>
<reference evidence="11 12" key="1">
    <citation type="submission" date="2019-04" db="EMBL/GenBank/DDBJ databases">
        <title>Annotation for the trematode Fasciola gigantica.</title>
        <authorList>
            <person name="Choi Y.-J."/>
        </authorList>
    </citation>
    <scope>NUCLEOTIDE SEQUENCE [LARGE SCALE GENOMIC DNA]</scope>
    <source>
        <strain evidence="11">Uganda_cow_1</strain>
    </source>
</reference>
<feature type="transmembrane region" description="Helical" evidence="9">
    <location>
        <begin position="307"/>
        <end position="325"/>
    </location>
</feature>
<comment type="similarity">
    <text evidence="2">Belongs to the major facilitator superfamily. Vesicular transporter family.</text>
</comment>
<keyword evidence="12" id="KW-1185">Reference proteome</keyword>
<proteinExistence type="inferred from homology"/>
<dbReference type="Gene3D" id="1.20.1250.20">
    <property type="entry name" value="MFS general substrate transporter like domains"/>
    <property type="match status" value="1"/>
</dbReference>
<dbReference type="STRING" id="46835.A0A504YLV4"/>
<dbReference type="EMBL" id="SUNJ01006381">
    <property type="protein sequence ID" value="TPP62842.1"/>
    <property type="molecule type" value="Genomic_DNA"/>
</dbReference>
<evidence type="ECO:0000256" key="1">
    <source>
        <dbReference type="ARBA" id="ARBA00004141"/>
    </source>
</evidence>
<feature type="transmembrane region" description="Helical" evidence="9">
    <location>
        <begin position="129"/>
        <end position="149"/>
    </location>
</feature>
<evidence type="ECO:0000259" key="10">
    <source>
        <dbReference type="PROSITE" id="PS50850"/>
    </source>
</evidence>
<dbReference type="PANTHER" id="PTHR23506:SF13">
    <property type="entry name" value="VESICULAR ACETYLCHOLINE TRANSPORTER"/>
    <property type="match status" value="1"/>
</dbReference>
<dbReference type="Proteomes" id="UP000316759">
    <property type="component" value="Unassembled WGS sequence"/>
</dbReference>
<dbReference type="PROSITE" id="PS50850">
    <property type="entry name" value="MFS"/>
    <property type="match status" value="1"/>
</dbReference>
<feature type="transmembrane region" description="Helical" evidence="9">
    <location>
        <begin position="393"/>
        <end position="413"/>
    </location>
</feature>
<protein>
    <submittedName>
        <fullName evidence="11">Vesicular acetylcholine transporter-A</fullName>
    </submittedName>
</protein>
<dbReference type="GO" id="GO:0030121">
    <property type="term" value="C:AP-1 adaptor complex"/>
    <property type="evidence" value="ECO:0007669"/>
    <property type="project" value="TreeGrafter"/>
</dbReference>
<dbReference type="Pfam" id="PF07690">
    <property type="entry name" value="MFS_1"/>
    <property type="match status" value="1"/>
</dbReference>
<feature type="transmembrane region" description="Helical" evidence="9">
    <location>
        <begin position="219"/>
        <end position="239"/>
    </location>
</feature>
<evidence type="ECO:0000256" key="8">
    <source>
        <dbReference type="ARBA" id="ARBA00023180"/>
    </source>
</evidence>
<dbReference type="InterPro" id="IPR020846">
    <property type="entry name" value="MFS_dom"/>
</dbReference>